<dbReference type="Proteomes" id="UP000002770">
    <property type="component" value="Unassembled WGS sequence"/>
</dbReference>
<proteinExistence type="predicted"/>
<protein>
    <submittedName>
        <fullName evidence="1">Uncharacterized protein</fullName>
    </submittedName>
</protein>
<dbReference type="EMBL" id="JH413817">
    <property type="protein sequence ID" value="EHL31282.1"/>
    <property type="molecule type" value="Genomic_DNA"/>
</dbReference>
<dbReference type="AlphaFoldDB" id="G9ENC1"/>
<accession>G9ENC1</accession>
<dbReference type="InParanoid" id="G9ENC1"/>
<evidence type="ECO:0000313" key="2">
    <source>
        <dbReference type="Proteomes" id="UP000002770"/>
    </source>
</evidence>
<dbReference type="STRING" id="658187.LDG_6743"/>
<reference evidence="1 2" key="1">
    <citation type="journal article" date="2011" name="BMC Genomics">
        <title>Insight into cross-talk between intra-amoebal pathogens.</title>
        <authorList>
            <person name="Gimenez G."/>
            <person name="Bertelli C."/>
            <person name="Moliner C."/>
            <person name="Robert C."/>
            <person name="Raoult D."/>
            <person name="Fournier P.E."/>
            <person name="Greub G."/>
        </authorList>
    </citation>
    <scope>NUCLEOTIDE SEQUENCE [LARGE SCALE GENOMIC DNA]</scope>
    <source>
        <strain evidence="1 2">LLAP12</strain>
    </source>
</reference>
<sequence length="40" mass="4728">MSSTYTQYLAFTMQINGTKINLNIEYLIKLWHNKPVLLLL</sequence>
<organism evidence="1 2">
    <name type="scientific">Legionella drancourtii LLAP12</name>
    <dbReference type="NCBI Taxonomy" id="658187"/>
    <lineage>
        <taxon>Bacteria</taxon>
        <taxon>Pseudomonadati</taxon>
        <taxon>Pseudomonadota</taxon>
        <taxon>Gammaproteobacteria</taxon>
        <taxon>Legionellales</taxon>
        <taxon>Legionellaceae</taxon>
        <taxon>Legionella</taxon>
    </lineage>
</organism>
<dbReference type="HOGENOM" id="CLU_3291755_0_0_6"/>
<gene>
    <name evidence="1" type="ORF">LDG_6743</name>
</gene>
<keyword evidence="2" id="KW-1185">Reference proteome</keyword>
<name>G9ENC1_9GAMM</name>
<evidence type="ECO:0000313" key="1">
    <source>
        <dbReference type="EMBL" id="EHL31282.1"/>
    </source>
</evidence>